<sequence length="129" mass="13777">MRLFQFLKRARAARPSRGALRIVSARGRWRELLEGEVTDTDPFYGNSISRTPKERISSDLRPSASSERIHIMNSAKAPIHNVVFGGPVSGSDSGRGTAAKPPGARAALTGRPRPAHAQPGQLPTTAAAP</sequence>
<organism evidence="2 3">
    <name type="scientific">Eumeta variegata</name>
    <name type="common">Bagworm moth</name>
    <name type="synonym">Eumeta japonica</name>
    <dbReference type="NCBI Taxonomy" id="151549"/>
    <lineage>
        <taxon>Eukaryota</taxon>
        <taxon>Metazoa</taxon>
        <taxon>Ecdysozoa</taxon>
        <taxon>Arthropoda</taxon>
        <taxon>Hexapoda</taxon>
        <taxon>Insecta</taxon>
        <taxon>Pterygota</taxon>
        <taxon>Neoptera</taxon>
        <taxon>Endopterygota</taxon>
        <taxon>Lepidoptera</taxon>
        <taxon>Glossata</taxon>
        <taxon>Ditrysia</taxon>
        <taxon>Tineoidea</taxon>
        <taxon>Psychidae</taxon>
        <taxon>Oiketicinae</taxon>
        <taxon>Eumeta</taxon>
    </lineage>
</organism>
<evidence type="ECO:0000313" key="3">
    <source>
        <dbReference type="Proteomes" id="UP000299102"/>
    </source>
</evidence>
<accession>A0A4C1ZNC1</accession>
<protein>
    <submittedName>
        <fullName evidence="2">Uncharacterized protein</fullName>
    </submittedName>
</protein>
<dbReference type="EMBL" id="BGZK01001961">
    <property type="protein sequence ID" value="GBP88822.1"/>
    <property type="molecule type" value="Genomic_DNA"/>
</dbReference>
<comment type="caution">
    <text evidence="2">The sequence shown here is derived from an EMBL/GenBank/DDBJ whole genome shotgun (WGS) entry which is preliminary data.</text>
</comment>
<evidence type="ECO:0000313" key="2">
    <source>
        <dbReference type="EMBL" id="GBP88822.1"/>
    </source>
</evidence>
<dbReference type="AlphaFoldDB" id="A0A4C1ZNC1"/>
<proteinExistence type="predicted"/>
<name>A0A4C1ZNC1_EUMVA</name>
<keyword evidence="3" id="KW-1185">Reference proteome</keyword>
<reference evidence="2 3" key="1">
    <citation type="journal article" date="2019" name="Commun. Biol.">
        <title>The bagworm genome reveals a unique fibroin gene that provides high tensile strength.</title>
        <authorList>
            <person name="Kono N."/>
            <person name="Nakamura H."/>
            <person name="Ohtoshi R."/>
            <person name="Tomita M."/>
            <person name="Numata K."/>
            <person name="Arakawa K."/>
        </authorList>
    </citation>
    <scope>NUCLEOTIDE SEQUENCE [LARGE SCALE GENOMIC DNA]</scope>
</reference>
<feature type="region of interest" description="Disordered" evidence="1">
    <location>
        <begin position="85"/>
        <end position="129"/>
    </location>
</feature>
<gene>
    <name evidence="2" type="ORF">EVAR_65815_1</name>
</gene>
<evidence type="ECO:0000256" key="1">
    <source>
        <dbReference type="SAM" id="MobiDB-lite"/>
    </source>
</evidence>
<dbReference type="Proteomes" id="UP000299102">
    <property type="component" value="Unassembled WGS sequence"/>
</dbReference>